<feature type="transmembrane region" description="Helical" evidence="8">
    <location>
        <begin position="49"/>
        <end position="73"/>
    </location>
</feature>
<dbReference type="InterPro" id="IPR020846">
    <property type="entry name" value="MFS_dom"/>
</dbReference>
<dbReference type="EMBL" id="REGN01002276">
    <property type="protein sequence ID" value="RNA29098.1"/>
    <property type="molecule type" value="Genomic_DNA"/>
</dbReference>
<protein>
    <submittedName>
        <fullName evidence="10">Synaptic vesicle glyco 2B-like</fullName>
    </submittedName>
</protein>
<feature type="transmembrane region" description="Helical" evidence="8">
    <location>
        <begin position="175"/>
        <end position="197"/>
    </location>
</feature>
<feature type="transmembrane region" description="Helical" evidence="8">
    <location>
        <begin position="513"/>
        <end position="531"/>
    </location>
</feature>
<dbReference type="STRING" id="10195.A0A3M7S0E6"/>
<dbReference type="PANTHER" id="PTHR23511:SF34">
    <property type="entry name" value="SYNAPTIC VESICLE GLYCOPROTEIN 2"/>
    <property type="match status" value="1"/>
</dbReference>
<keyword evidence="6 8" id="KW-0472">Membrane</keyword>
<evidence type="ECO:0000256" key="5">
    <source>
        <dbReference type="ARBA" id="ARBA00022989"/>
    </source>
</evidence>
<feature type="transmembrane region" description="Helical" evidence="8">
    <location>
        <begin position="452"/>
        <end position="473"/>
    </location>
</feature>
<evidence type="ECO:0000313" key="11">
    <source>
        <dbReference type="Proteomes" id="UP000276133"/>
    </source>
</evidence>
<dbReference type="FunFam" id="1.20.1250.20:FF:000232">
    <property type="entry name" value="Organic cation/carnitine transporter 7"/>
    <property type="match status" value="1"/>
</dbReference>
<evidence type="ECO:0000256" key="3">
    <source>
        <dbReference type="ARBA" id="ARBA00022448"/>
    </source>
</evidence>
<gene>
    <name evidence="10" type="ORF">BpHYR1_009472</name>
</gene>
<evidence type="ECO:0000259" key="9">
    <source>
        <dbReference type="PROSITE" id="PS50850"/>
    </source>
</evidence>
<dbReference type="PANTHER" id="PTHR23511">
    <property type="entry name" value="SYNAPTIC VESICLE GLYCOPROTEIN 2"/>
    <property type="match status" value="1"/>
</dbReference>
<dbReference type="Proteomes" id="UP000276133">
    <property type="component" value="Unassembled WGS sequence"/>
</dbReference>
<keyword evidence="11" id="KW-1185">Reference proteome</keyword>
<evidence type="ECO:0000256" key="4">
    <source>
        <dbReference type="ARBA" id="ARBA00022692"/>
    </source>
</evidence>
<comment type="subcellular location">
    <subcellularLocation>
        <location evidence="1">Membrane</location>
        <topology evidence="1">Multi-pass membrane protein</topology>
    </subcellularLocation>
</comment>
<feature type="region of interest" description="Disordered" evidence="7">
    <location>
        <begin position="1"/>
        <end position="29"/>
    </location>
</feature>
<feature type="domain" description="Major facilitator superfamily (MFS) profile" evidence="9">
    <location>
        <begin position="48"/>
        <end position="538"/>
    </location>
</feature>
<proteinExistence type="inferred from homology"/>
<feature type="compositionally biased region" description="Basic and acidic residues" evidence="7">
    <location>
        <begin position="1"/>
        <end position="17"/>
    </location>
</feature>
<feature type="transmembrane region" description="Helical" evidence="8">
    <location>
        <begin position="140"/>
        <end position="163"/>
    </location>
</feature>
<dbReference type="Pfam" id="PF07690">
    <property type="entry name" value="MFS_1"/>
    <property type="match status" value="1"/>
</dbReference>
<dbReference type="GO" id="GO:0022857">
    <property type="term" value="F:transmembrane transporter activity"/>
    <property type="evidence" value="ECO:0007669"/>
    <property type="project" value="InterPro"/>
</dbReference>
<evidence type="ECO:0000313" key="10">
    <source>
        <dbReference type="EMBL" id="RNA29098.1"/>
    </source>
</evidence>
<dbReference type="OrthoDB" id="3936150at2759"/>
<reference evidence="10 11" key="1">
    <citation type="journal article" date="2018" name="Sci. Rep.">
        <title>Genomic signatures of local adaptation to the degree of environmental predictability in rotifers.</title>
        <authorList>
            <person name="Franch-Gras L."/>
            <person name="Hahn C."/>
            <person name="Garcia-Roger E.M."/>
            <person name="Carmona M.J."/>
            <person name="Serra M."/>
            <person name="Gomez A."/>
        </authorList>
    </citation>
    <scope>NUCLEOTIDE SEQUENCE [LARGE SCALE GENOMIC DNA]</scope>
    <source>
        <strain evidence="10">HYR1</strain>
    </source>
</reference>
<comment type="similarity">
    <text evidence="2">Belongs to the major facilitator superfamily.</text>
</comment>
<dbReference type="InterPro" id="IPR036259">
    <property type="entry name" value="MFS_trans_sf"/>
</dbReference>
<feature type="transmembrane region" description="Helical" evidence="8">
    <location>
        <begin position="485"/>
        <end position="507"/>
    </location>
</feature>
<dbReference type="AlphaFoldDB" id="A0A3M7S0E6"/>
<dbReference type="Pfam" id="PF00083">
    <property type="entry name" value="Sugar_tr"/>
    <property type="match status" value="1"/>
</dbReference>
<dbReference type="Gene3D" id="1.20.1250.20">
    <property type="entry name" value="MFS general substrate transporter like domains"/>
    <property type="match status" value="1"/>
</dbReference>
<name>A0A3M7S0E6_BRAPC</name>
<feature type="transmembrane region" description="Helical" evidence="8">
    <location>
        <begin position="88"/>
        <end position="109"/>
    </location>
</feature>
<comment type="caution">
    <text evidence="10">The sequence shown here is derived from an EMBL/GenBank/DDBJ whole genome shotgun (WGS) entry which is preliminary data.</text>
</comment>
<feature type="transmembrane region" description="Helical" evidence="8">
    <location>
        <begin position="426"/>
        <end position="446"/>
    </location>
</feature>
<feature type="transmembrane region" description="Helical" evidence="8">
    <location>
        <begin position="334"/>
        <end position="359"/>
    </location>
</feature>
<evidence type="ECO:0000256" key="8">
    <source>
        <dbReference type="SAM" id="Phobius"/>
    </source>
</evidence>
<sequence length="542" mass="60177">MMMEDFRTEQESLIREENNEEENSTNRSSNINTNYEKALSAIGFGKFHLLLLFICGLANSSDAIEILCVSFVLPSAECDLNMSSTDKGYLSSITFLGMMIGGYVWGTLGDVLGRKYILISALFFNALFGILAGLSQTFEILLLCRFLSGIGVGGSVPIVWSYFSEFIPKDIRGRMICCLASSWFFGNLLVILFAYILLNNFQINISLFSGYIIINNWKMFMIASALPSAITCVLLLMLPESPKFCLYNGKSSEARKILKNIFIYNNGNSNPEKKRILNEILDDLKLSERPSLSDNDDDRELLFLPNRTTRFTKSIIQNSKDIIKKTKCLFSKAYIFKTSLILCIMFAICFGYYGLWIWLPELYKRMALTGGSPCSKNFIPTNGTDNTNKSCRIDNSVFESSFISALSNLPGNLFTIFFIDKMGRNIVTSMSLILSGLSVFGIPFITKESQGVLLATIFGGINVVTFNSFGCTATELYPTKLRSSALGVQYVAGRLGAILGNILFGVLVDTSCYVPLLTISGLLIMSGILSFKLPESSNLDMD</sequence>
<keyword evidence="4 8" id="KW-0812">Transmembrane</keyword>
<keyword evidence="5 8" id="KW-1133">Transmembrane helix</keyword>
<evidence type="ECO:0000256" key="1">
    <source>
        <dbReference type="ARBA" id="ARBA00004141"/>
    </source>
</evidence>
<organism evidence="10 11">
    <name type="scientific">Brachionus plicatilis</name>
    <name type="common">Marine rotifer</name>
    <name type="synonym">Brachionus muelleri</name>
    <dbReference type="NCBI Taxonomy" id="10195"/>
    <lineage>
        <taxon>Eukaryota</taxon>
        <taxon>Metazoa</taxon>
        <taxon>Spiralia</taxon>
        <taxon>Gnathifera</taxon>
        <taxon>Rotifera</taxon>
        <taxon>Eurotatoria</taxon>
        <taxon>Monogononta</taxon>
        <taxon>Pseudotrocha</taxon>
        <taxon>Ploima</taxon>
        <taxon>Brachionidae</taxon>
        <taxon>Brachionus</taxon>
    </lineage>
</organism>
<evidence type="ECO:0000256" key="7">
    <source>
        <dbReference type="SAM" id="MobiDB-lite"/>
    </source>
</evidence>
<dbReference type="InterPro" id="IPR005829">
    <property type="entry name" value="Sugar_transporter_CS"/>
</dbReference>
<dbReference type="SUPFAM" id="SSF103473">
    <property type="entry name" value="MFS general substrate transporter"/>
    <property type="match status" value="1"/>
</dbReference>
<dbReference type="GO" id="GO:0016020">
    <property type="term" value="C:membrane"/>
    <property type="evidence" value="ECO:0007669"/>
    <property type="project" value="UniProtKB-SubCell"/>
</dbReference>
<keyword evidence="3" id="KW-0813">Transport</keyword>
<feature type="transmembrane region" description="Helical" evidence="8">
    <location>
        <begin position="217"/>
        <end position="238"/>
    </location>
</feature>
<dbReference type="PROSITE" id="PS00217">
    <property type="entry name" value="SUGAR_TRANSPORT_2"/>
    <property type="match status" value="1"/>
</dbReference>
<dbReference type="InterPro" id="IPR011701">
    <property type="entry name" value="MFS"/>
</dbReference>
<dbReference type="PROSITE" id="PS50850">
    <property type="entry name" value="MFS"/>
    <property type="match status" value="1"/>
</dbReference>
<evidence type="ECO:0000256" key="6">
    <source>
        <dbReference type="ARBA" id="ARBA00023136"/>
    </source>
</evidence>
<evidence type="ECO:0000256" key="2">
    <source>
        <dbReference type="ARBA" id="ARBA00008335"/>
    </source>
</evidence>
<accession>A0A3M7S0E6</accession>
<dbReference type="InterPro" id="IPR005828">
    <property type="entry name" value="MFS_sugar_transport-like"/>
</dbReference>
<feature type="transmembrane region" description="Helical" evidence="8">
    <location>
        <begin position="116"/>
        <end position="134"/>
    </location>
</feature>